<feature type="compositionally biased region" description="Low complexity" evidence="1">
    <location>
        <begin position="1"/>
        <end position="15"/>
    </location>
</feature>
<dbReference type="AlphaFoldDB" id="A0AAD9HZ22"/>
<evidence type="ECO:0000313" key="3">
    <source>
        <dbReference type="Proteomes" id="UP001217918"/>
    </source>
</evidence>
<name>A0AAD9HZ22_9PEZI</name>
<feature type="compositionally biased region" description="Basic and acidic residues" evidence="1">
    <location>
        <begin position="77"/>
        <end position="87"/>
    </location>
</feature>
<dbReference type="EMBL" id="JAQQPM010000002">
    <property type="protein sequence ID" value="KAK2068096.1"/>
    <property type="molecule type" value="Genomic_DNA"/>
</dbReference>
<accession>A0AAD9HZ22</accession>
<proteinExistence type="predicted"/>
<comment type="caution">
    <text evidence="2">The sequence shown here is derived from an EMBL/GenBank/DDBJ whole genome shotgun (WGS) entry which is preliminary data.</text>
</comment>
<protein>
    <submittedName>
        <fullName evidence="2">Uncharacterized protein</fullName>
    </submittedName>
</protein>
<organism evidence="2 3">
    <name type="scientific">Phyllachora maydis</name>
    <dbReference type="NCBI Taxonomy" id="1825666"/>
    <lineage>
        <taxon>Eukaryota</taxon>
        <taxon>Fungi</taxon>
        <taxon>Dikarya</taxon>
        <taxon>Ascomycota</taxon>
        <taxon>Pezizomycotina</taxon>
        <taxon>Sordariomycetes</taxon>
        <taxon>Sordariomycetidae</taxon>
        <taxon>Phyllachorales</taxon>
        <taxon>Phyllachoraceae</taxon>
        <taxon>Phyllachora</taxon>
    </lineage>
</organism>
<dbReference type="Proteomes" id="UP001217918">
    <property type="component" value="Unassembled WGS sequence"/>
</dbReference>
<reference evidence="2" key="1">
    <citation type="journal article" date="2023" name="Mol. Plant Microbe Interact.">
        <title>Elucidating the Obligate Nature and Biological Capacity of an Invasive Fungal Corn Pathogen.</title>
        <authorList>
            <person name="MacCready J.S."/>
            <person name="Roggenkamp E.M."/>
            <person name="Gdanetz K."/>
            <person name="Chilvers M.I."/>
        </authorList>
    </citation>
    <scope>NUCLEOTIDE SEQUENCE</scope>
    <source>
        <strain evidence="2">PM02</strain>
    </source>
</reference>
<gene>
    <name evidence="2" type="ORF">P8C59_002761</name>
</gene>
<feature type="region of interest" description="Disordered" evidence="1">
    <location>
        <begin position="77"/>
        <end position="98"/>
    </location>
</feature>
<keyword evidence="3" id="KW-1185">Reference proteome</keyword>
<feature type="region of interest" description="Disordered" evidence="1">
    <location>
        <begin position="1"/>
        <end position="45"/>
    </location>
</feature>
<evidence type="ECO:0000313" key="2">
    <source>
        <dbReference type="EMBL" id="KAK2068096.1"/>
    </source>
</evidence>
<evidence type="ECO:0000256" key="1">
    <source>
        <dbReference type="SAM" id="MobiDB-lite"/>
    </source>
</evidence>
<sequence>MTPSPSQSTPLPSSLDNPLVPQPLRIKSTGAARMERPSTTAERVWHQGGAVDAATVEQKARERMDTYLESWQQAWDRASRGGRELRPADSSGTAGGGA</sequence>